<organism evidence="1 2">
    <name type="scientific">Aspergillus carbonarius (strain ITEM 5010)</name>
    <dbReference type="NCBI Taxonomy" id="602072"/>
    <lineage>
        <taxon>Eukaryota</taxon>
        <taxon>Fungi</taxon>
        <taxon>Dikarya</taxon>
        <taxon>Ascomycota</taxon>
        <taxon>Pezizomycotina</taxon>
        <taxon>Eurotiomycetes</taxon>
        <taxon>Eurotiomycetidae</taxon>
        <taxon>Eurotiales</taxon>
        <taxon>Aspergillaceae</taxon>
        <taxon>Aspergillus</taxon>
        <taxon>Aspergillus subgen. Circumdati</taxon>
    </lineage>
</organism>
<dbReference type="EMBL" id="KV907499">
    <property type="protein sequence ID" value="OOF95767.1"/>
    <property type="molecule type" value="Genomic_DNA"/>
</dbReference>
<sequence length="781" mass="89513">MGTRGLYFIRCRGRYFVYYNQFDSYPEGLGVAIVDEIPQDPKKYQEWLQFMRGFYAQLVKQLETQAFPVTIQTSQEEDSSVALIERYKRSFWAVDDRLELPPLQTVLPGLVNWCIEWTYTLDLDREVLTIDNSLHFPLNKIPHGDAWIKYLGTDHRHRRVADSCAPRELVADLTWKPEVDNMSKKRYHQFDVRMVSLETFYDQGDISETRELLLNATFSLTTGQYREVLDGYILEWEPTHFSFREIAFAVLSIAAGAVTFECIRNFDQNHLGEGYYLVRGNVSPDLTASCHPATILPRFLHESHLPGVQPGSAPEGRMYWFRNVLVYLASRLDSVEIEEASVAEVVDAGLKQGLEDFYAMVFSILDVVLLHVQKGPDGTVHVNRSPLMALIDFEDESSRFANGPRTRSCQQQTMQAVSAFLATLRFFDAATYHSLRGTYSKIFPNEILGNIMKFSDTQTYRTLGTVSAYALRISNRGLRLNDEYAAVGFDSAEESFILEDLQSGKKIHSKLEKHNETMWSSRTVKSGGMSLSPVVGIGSSTRQTVLDDVSLYFSEATLRSPPYSKTVEMPEQVFYYCSTDRRNPAPERLFDIEDYMYVGSVEDGWGKYLANIIRTIGAARERLYSSALIRRADFCCLLPPRFRQLRMDYYYNELYCFIRCAVDESPQEWDVMMKYALHHLHSLEKSSKTDGKVSVPGHPVILAFATRIRLFFYAYQCAEAPTLGADARPYLVEAASRCTNCEPGRRFIPLIAGGETIDLKEKKWKDEFESWITVFCDDYLN</sequence>
<gene>
    <name evidence="1" type="ORF">ASPCADRAFT_5096</name>
</gene>
<name>A0A1R3RMP7_ASPC5</name>
<reference evidence="2" key="1">
    <citation type="journal article" date="2017" name="Genome Biol.">
        <title>Comparative genomics reveals high biological diversity and specific adaptations in the industrially and medically important fungal genus Aspergillus.</title>
        <authorList>
            <person name="de Vries R.P."/>
            <person name="Riley R."/>
            <person name="Wiebenga A."/>
            <person name="Aguilar-Osorio G."/>
            <person name="Amillis S."/>
            <person name="Uchima C.A."/>
            <person name="Anderluh G."/>
            <person name="Asadollahi M."/>
            <person name="Askin M."/>
            <person name="Barry K."/>
            <person name="Battaglia E."/>
            <person name="Bayram O."/>
            <person name="Benocci T."/>
            <person name="Braus-Stromeyer S.A."/>
            <person name="Caldana C."/>
            <person name="Canovas D."/>
            <person name="Cerqueira G.C."/>
            <person name="Chen F."/>
            <person name="Chen W."/>
            <person name="Choi C."/>
            <person name="Clum A."/>
            <person name="Dos Santos R.A."/>
            <person name="Damasio A.R."/>
            <person name="Diallinas G."/>
            <person name="Emri T."/>
            <person name="Fekete E."/>
            <person name="Flipphi M."/>
            <person name="Freyberg S."/>
            <person name="Gallo A."/>
            <person name="Gournas C."/>
            <person name="Habgood R."/>
            <person name="Hainaut M."/>
            <person name="Harispe M.L."/>
            <person name="Henrissat B."/>
            <person name="Hilden K.S."/>
            <person name="Hope R."/>
            <person name="Hossain A."/>
            <person name="Karabika E."/>
            <person name="Karaffa L."/>
            <person name="Karanyi Z."/>
            <person name="Krasevec N."/>
            <person name="Kuo A."/>
            <person name="Kusch H."/>
            <person name="LaButti K."/>
            <person name="Lagendijk E.L."/>
            <person name="Lapidus A."/>
            <person name="Levasseur A."/>
            <person name="Lindquist E."/>
            <person name="Lipzen A."/>
            <person name="Logrieco A.F."/>
            <person name="MacCabe A."/>
            <person name="Maekelae M.R."/>
            <person name="Malavazi I."/>
            <person name="Melin P."/>
            <person name="Meyer V."/>
            <person name="Mielnichuk N."/>
            <person name="Miskei M."/>
            <person name="Molnar A.P."/>
            <person name="Mule G."/>
            <person name="Ngan C.Y."/>
            <person name="Orejas M."/>
            <person name="Orosz E."/>
            <person name="Ouedraogo J.P."/>
            <person name="Overkamp K.M."/>
            <person name="Park H.-S."/>
            <person name="Perrone G."/>
            <person name="Piumi F."/>
            <person name="Punt P.J."/>
            <person name="Ram A.F."/>
            <person name="Ramon A."/>
            <person name="Rauscher S."/>
            <person name="Record E."/>
            <person name="Riano-Pachon D.M."/>
            <person name="Robert V."/>
            <person name="Roehrig J."/>
            <person name="Ruller R."/>
            <person name="Salamov A."/>
            <person name="Salih N.S."/>
            <person name="Samson R.A."/>
            <person name="Sandor E."/>
            <person name="Sanguinetti M."/>
            <person name="Schuetze T."/>
            <person name="Sepcic K."/>
            <person name="Shelest E."/>
            <person name="Sherlock G."/>
            <person name="Sophianopoulou V."/>
            <person name="Squina F.M."/>
            <person name="Sun H."/>
            <person name="Susca A."/>
            <person name="Todd R.B."/>
            <person name="Tsang A."/>
            <person name="Unkles S.E."/>
            <person name="van de Wiele N."/>
            <person name="van Rossen-Uffink D."/>
            <person name="Oliveira J.V."/>
            <person name="Vesth T.C."/>
            <person name="Visser J."/>
            <person name="Yu J.-H."/>
            <person name="Zhou M."/>
            <person name="Andersen M.R."/>
            <person name="Archer D.B."/>
            <person name="Baker S.E."/>
            <person name="Benoit I."/>
            <person name="Brakhage A.A."/>
            <person name="Braus G.H."/>
            <person name="Fischer R."/>
            <person name="Frisvad J.C."/>
            <person name="Goldman G.H."/>
            <person name="Houbraken J."/>
            <person name="Oakley B."/>
            <person name="Pocsi I."/>
            <person name="Scazzocchio C."/>
            <person name="Seiboth B."/>
            <person name="vanKuyk P.A."/>
            <person name="Wortman J."/>
            <person name="Dyer P.S."/>
            <person name="Grigoriev I.V."/>
        </authorList>
    </citation>
    <scope>NUCLEOTIDE SEQUENCE [LARGE SCALE GENOMIC DNA]</scope>
    <source>
        <strain evidence="2">ITEM 5010</strain>
    </source>
</reference>
<proteinExistence type="predicted"/>
<dbReference type="AlphaFoldDB" id="A0A1R3RMP7"/>
<protein>
    <submittedName>
        <fullName evidence="1">Uncharacterized protein</fullName>
    </submittedName>
</protein>
<dbReference type="OrthoDB" id="3938867at2759"/>
<dbReference type="Proteomes" id="UP000188318">
    <property type="component" value="Unassembled WGS sequence"/>
</dbReference>
<keyword evidence="2" id="KW-1185">Reference proteome</keyword>
<evidence type="ECO:0000313" key="1">
    <source>
        <dbReference type="EMBL" id="OOF95767.1"/>
    </source>
</evidence>
<dbReference type="OMA" id="ETQCLPV"/>
<dbReference type="VEuPathDB" id="FungiDB:ASPCADRAFT_5096"/>
<accession>A0A1R3RMP7</accession>
<evidence type="ECO:0000313" key="2">
    <source>
        <dbReference type="Proteomes" id="UP000188318"/>
    </source>
</evidence>